<organism evidence="8 9">
    <name type="scientific">Candidatus Blautia pullistercoris</name>
    <dbReference type="NCBI Taxonomy" id="2838499"/>
    <lineage>
        <taxon>Bacteria</taxon>
        <taxon>Bacillati</taxon>
        <taxon>Bacillota</taxon>
        <taxon>Clostridia</taxon>
        <taxon>Lachnospirales</taxon>
        <taxon>Lachnospiraceae</taxon>
        <taxon>Blautia</taxon>
    </lineage>
</organism>
<evidence type="ECO:0000256" key="5">
    <source>
        <dbReference type="ARBA" id="ARBA00023163"/>
    </source>
</evidence>
<dbReference type="InterPro" id="IPR001867">
    <property type="entry name" value="OmpR/PhoB-type_DNA-bd"/>
</dbReference>
<proteinExistence type="predicted"/>
<gene>
    <name evidence="8" type="ORF">H9738_13185</name>
</gene>
<evidence type="ECO:0000256" key="1">
    <source>
        <dbReference type="ARBA" id="ARBA00022553"/>
    </source>
</evidence>
<name>A0A9D1VPF0_9FIRM</name>
<dbReference type="GO" id="GO:0000156">
    <property type="term" value="F:phosphorelay response regulator activity"/>
    <property type="evidence" value="ECO:0007669"/>
    <property type="project" value="TreeGrafter"/>
</dbReference>
<keyword evidence="3" id="KW-0805">Transcription regulation</keyword>
<dbReference type="PANTHER" id="PTHR48111:SF1">
    <property type="entry name" value="TWO-COMPONENT RESPONSE REGULATOR ORR33"/>
    <property type="match status" value="1"/>
</dbReference>
<keyword evidence="5" id="KW-0804">Transcription</keyword>
<evidence type="ECO:0000256" key="6">
    <source>
        <dbReference type="PROSITE-ProRule" id="PRU01091"/>
    </source>
</evidence>
<feature type="domain" description="OmpR/PhoB-type" evidence="7">
    <location>
        <begin position="32"/>
        <end position="130"/>
    </location>
</feature>
<evidence type="ECO:0000256" key="4">
    <source>
        <dbReference type="ARBA" id="ARBA00023125"/>
    </source>
</evidence>
<keyword evidence="1" id="KW-0597">Phosphoprotein</keyword>
<reference evidence="8" key="1">
    <citation type="journal article" date="2021" name="PeerJ">
        <title>Extensive microbial diversity within the chicken gut microbiome revealed by metagenomics and culture.</title>
        <authorList>
            <person name="Gilroy R."/>
            <person name="Ravi A."/>
            <person name="Getino M."/>
            <person name="Pursley I."/>
            <person name="Horton D.L."/>
            <person name="Alikhan N.F."/>
            <person name="Baker D."/>
            <person name="Gharbi K."/>
            <person name="Hall N."/>
            <person name="Watson M."/>
            <person name="Adriaenssens E.M."/>
            <person name="Foster-Nyarko E."/>
            <person name="Jarju S."/>
            <person name="Secka A."/>
            <person name="Antonio M."/>
            <person name="Oren A."/>
            <person name="Chaudhuri R.R."/>
            <person name="La Ragione R."/>
            <person name="Hildebrand F."/>
            <person name="Pallen M.J."/>
        </authorList>
    </citation>
    <scope>NUCLEOTIDE SEQUENCE</scope>
    <source>
        <strain evidence="8">ChiHjej12B11-1927</strain>
    </source>
</reference>
<dbReference type="InterPro" id="IPR036388">
    <property type="entry name" value="WH-like_DNA-bd_sf"/>
</dbReference>
<dbReference type="EMBL" id="DXFG01000301">
    <property type="protein sequence ID" value="HIX38799.1"/>
    <property type="molecule type" value="Genomic_DNA"/>
</dbReference>
<feature type="DNA-binding region" description="OmpR/PhoB-type" evidence="6">
    <location>
        <begin position="32"/>
        <end position="130"/>
    </location>
</feature>
<evidence type="ECO:0000256" key="3">
    <source>
        <dbReference type="ARBA" id="ARBA00023015"/>
    </source>
</evidence>
<dbReference type="Gene3D" id="1.10.10.10">
    <property type="entry name" value="Winged helix-like DNA-binding domain superfamily/Winged helix DNA-binding domain"/>
    <property type="match status" value="1"/>
</dbReference>
<evidence type="ECO:0000313" key="8">
    <source>
        <dbReference type="EMBL" id="HIX38799.1"/>
    </source>
</evidence>
<evidence type="ECO:0000313" key="9">
    <source>
        <dbReference type="Proteomes" id="UP000824230"/>
    </source>
</evidence>
<comment type="caution">
    <text evidence="8">The sequence shown here is derived from an EMBL/GenBank/DDBJ whole genome shotgun (WGS) entry which is preliminary data.</text>
</comment>
<keyword evidence="2" id="KW-0902">Two-component regulatory system</keyword>
<dbReference type="PROSITE" id="PS51755">
    <property type="entry name" value="OMPR_PHOB"/>
    <property type="match status" value="1"/>
</dbReference>
<dbReference type="CDD" id="cd00383">
    <property type="entry name" value="trans_reg_C"/>
    <property type="match status" value="1"/>
</dbReference>
<sequence>MQIGEILQNILTAEQWKELKIFMLEGQTKDTYPEIRRGELHICLESRNVWIGEQHLGLTKYEFDVLCLLARHPGRVFSKEQIYAHTWEKEIGNVDNAVRCVITSLRKKLKEYTDKYYIQTVRGIGYKFEIPEA</sequence>
<dbReference type="SMART" id="SM00862">
    <property type="entry name" value="Trans_reg_C"/>
    <property type="match status" value="1"/>
</dbReference>
<dbReference type="GO" id="GO:0032993">
    <property type="term" value="C:protein-DNA complex"/>
    <property type="evidence" value="ECO:0007669"/>
    <property type="project" value="TreeGrafter"/>
</dbReference>
<dbReference type="InterPro" id="IPR016032">
    <property type="entry name" value="Sig_transdc_resp-reg_C-effctor"/>
</dbReference>
<reference evidence="8" key="2">
    <citation type="submission" date="2021-04" db="EMBL/GenBank/DDBJ databases">
        <authorList>
            <person name="Gilroy R."/>
        </authorList>
    </citation>
    <scope>NUCLEOTIDE SEQUENCE</scope>
    <source>
        <strain evidence="8">ChiHjej12B11-1927</strain>
    </source>
</reference>
<dbReference type="Pfam" id="PF00486">
    <property type="entry name" value="Trans_reg_C"/>
    <property type="match status" value="1"/>
</dbReference>
<evidence type="ECO:0000259" key="7">
    <source>
        <dbReference type="PROSITE" id="PS51755"/>
    </source>
</evidence>
<dbReference type="GO" id="GO:0006355">
    <property type="term" value="P:regulation of DNA-templated transcription"/>
    <property type="evidence" value="ECO:0007669"/>
    <property type="project" value="InterPro"/>
</dbReference>
<dbReference type="GO" id="GO:0005829">
    <property type="term" value="C:cytosol"/>
    <property type="evidence" value="ECO:0007669"/>
    <property type="project" value="TreeGrafter"/>
</dbReference>
<protein>
    <submittedName>
        <fullName evidence="8">Winged helix-turn-helix domain-containing protein</fullName>
    </submittedName>
</protein>
<dbReference type="Proteomes" id="UP000824230">
    <property type="component" value="Unassembled WGS sequence"/>
</dbReference>
<dbReference type="SUPFAM" id="SSF46894">
    <property type="entry name" value="C-terminal effector domain of the bipartite response regulators"/>
    <property type="match status" value="1"/>
</dbReference>
<accession>A0A9D1VPF0</accession>
<evidence type="ECO:0000256" key="2">
    <source>
        <dbReference type="ARBA" id="ARBA00023012"/>
    </source>
</evidence>
<dbReference type="AlphaFoldDB" id="A0A9D1VPF0"/>
<dbReference type="GO" id="GO:0000976">
    <property type="term" value="F:transcription cis-regulatory region binding"/>
    <property type="evidence" value="ECO:0007669"/>
    <property type="project" value="TreeGrafter"/>
</dbReference>
<dbReference type="InterPro" id="IPR039420">
    <property type="entry name" value="WalR-like"/>
</dbReference>
<keyword evidence="4 6" id="KW-0238">DNA-binding</keyword>
<dbReference type="PANTHER" id="PTHR48111">
    <property type="entry name" value="REGULATOR OF RPOS"/>
    <property type="match status" value="1"/>
</dbReference>